<evidence type="ECO:0000256" key="3">
    <source>
        <dbReference type="SAM" id="SignalP"/>
    </source>
</evidence>
<evidence type="ECO:0000256" key="2">
    <source>
        <dbReference type="RuleBase" id="RU361163"/>
    </source>
</evidence>
<evidence type="ECO:0000313" key="5">
    <source>
        <dbReference type="Proteomes" id="UP000886653"/>
    </source>
</evidence>
<comment type="caution">
    <text evidence="4">The sequence shown here is derived from an EMBL/GenBank/DDBJ whole genome shotgun (WGS) entry which is preliminary data.</text>
</comment>
<dbReference type="EMBL" id="MU167339">
    <property type="protein sequence ID" value="KAG0142748.1"/>
    <property type="molecule type" value="Genomic_DNA"/>
</dbReference>
<proteinExistence type="inferred from homology"/>
<gene>
    <name evidence="4" type="ORF">CROQUDRAFT_219017</name>
</gene>
<dbReference type="Gene3D" id="2.60.120.180">
    <property type="match status" value="1"/>
</dbReference>
<feature type="chain" id="PRO_5040120861" evidence="3">
    <location>
        <begin position="23"/>
        <end position="302"/>
    </location>
</feature>
<dbReference type="AlphaFoldDB" id="A0A9P6T9P2"/>
<keyword evidence="3" id="KW-0732">Signal</keyword>
<dbReference type="OrthoDB" id="89349at2759"/>
<dbReference type="SUPFAM" id="SSF49899">
    <property type="entry name" value="Concanavalin A-like lectins/glucanases"/>
    <property type="match status" value="1"/>
</dbReference>
<evidence type="ECO:0000256" key="1">
    <source>
        <dbReference type="ARBA" id="ARBA00005519"/>
    </source>
</evidence>
<feature type="signal peptide" evidence="3">
    <location>
        <begin position="1"/>
        <end position="22"/>
    </location>
</feature>
<dbReference type="Pfam" id="PF01670">
    <property type="entry name" value="Glyco_hydro_12"/>
    <property type="match status" value="1"/>
</dbReference>
<keyword evidence="2" id="KW-0378">Hydrolase</keyword>
<keyword evidence="5" id="KW-1185">Reference proteome</keyword>
<keyword evidence="2" id="KW-0326">Glycosidase</keyword>
<dbReference type="PANTHER" id="PTHR34002">
    <property type="entry name" value="BLR1656 PROTEIN"/>
    <property type="match status" value="1"/>
</dbReference>
<reference evidence="4" key="1">
    <citation type="submission" date="2013-11" db="EMBL/GenBank/DDBJ databases">
        <title>Genome sequence of the fusiform rust pathogen reveals effectors for host alternation and coevolution with pine.</title>
        <authorList>
            <consortium name="DOE Joint Genome Institute"/>
            <person name="Smith K."/>
            <person name="Pendleton A."/>
            <person name="Kubisiak T."/>
            <person name="Anderson C."/>
            <person name="Salamov A."/>
            <person name="Aerts A."/>
            <person name="Riley R."/>
            <person name="Clum A."/>
            <person name="Lindquist E."/>
            <person name="Ence D."/>
            <person name="Campbell M."/>
            <person name="Kronenberg Z."/>
            <person name="Feau N."/>
            <person name="Dhillon B."/>
            <person name="Hamelin R."/>
            <person name="Burleigh J."/>
            <person name="Smith J."/>
            <person name="Yandell M."/>
            <person name="Nelson C."/>
            <person name="Grigoriev I."/>
            <person name="Davis J."/>
        </authorList>
    </citation>
    <scope>NUCLEOTIDE SEQUENCE</scope>
    <source>
        <strain evidence="4">G11</strain>
    </source>
</reference>
<comment type="similarity">
    <text evidence="1 2">Belongs to the glycosyl hydrolase 12 (cellulase H) family.</text>
</comment>
<keyword evidence="2" id="KW-0119">Carbohydrate metabolism</keyword>
<dbReference type="InterPro" id="IPR013319">
    <property type="entry name" value="GH11/12"/>
</dbReference>
<keyword evidence="2" id="KW-0624">Polysaccharide degradation</keyword>
<sequence length="302" mass="34884">MILSIQAFISFVLFFGINSAFSASIKSVTRKHVARSSTNLAAGPWWYETYKPMSGVFEASLLEPRYILANMIYNWEKMRGTETTQLITWKNNMVYWYNFLHVTRVKETENIPLSYAFVGMLSDLKQKISDYSSIPVEYHWNRMNYGPTKANVCLDFVISDDSQKNPEIELMLWLEYEGGQKPIGYGQKSYPVTLYNRSWILYQGPNKSYHSRMVITLVPDQAFENVFIGDAKVWLMKLVELGKFSSDARITAANMGMEAFWGHSQFKARSRMDLLWEGNEHTPGYIPKSFVKPITGERVPGY</sequence>
<dbReference type="Proteomes" id="UP000886653">
    <property type="component" value="Unassembled WGS sequence"/>
</dbReference>
<accession>A0A9P6T9P2</accession>
<name>A0A9P6T9P2_9BASI</name>
<dbReference type="GO" id="GO:0008810">
    <property type="term" value="F:cellulase activity"/>
    <property type="evidence" value="ECO:0007669"/>
    <property type="project" value="InterPro"/>
</dbReference>
<evidence type="ECO:0000313" key="4">
    <source>
        <dbReference type="EMBL" id="KAG0142748.1"/>
    </source>
</evidence>
<protein>
    <submittedName>
        <fullName evidence="4">Uncharacterized protein</fullName>
    </submittedName>
</protein>
<dbReference type="PANTHER" id="PTHR34002:SF9">
    <property type="entry name" value="XYLOGLUCAN-SPECIFIC ENDO-BETA-1,4-GLUCANASE A"/>
    <property type="match status" value="1"/>
</dbReference>
<dbReference type="GO" id="GO:0000272">
    <property type="term" value="P:polysaccharide catabolic process"/>
    <property type="evidence" value="ECO:0007669"/>
    <property type="project" value="UniProtKB-KW"/>
</dbReference>
<dbReference type="InterPro" id="IPR013320">
    <property type="entry name" value="ConA-like_dom_sf"/>
</dbReference>
<organism evidence="4 5">
    <name type="scientific">Cronartium quercuum f. sp. fusiforme G11</name>
    <dbReference type="NCBI Taxonomy" id="708437"/>
    <lineage>
        <taxon>Eukaryota</taxon>
        <taxon>Fungi</taxon>
        <taxon>Dikarya</taxon>
        <taxon>Basidiomycota</taxon>
        <taxon>Pucciniomycotina</taxon>
        <taxon>Pucciniomycetes</taxon>
        <taxon>Pucciniales</taxon>
        <taxon>Coleosporiaceae</taxon>
        <taxon>Cronartium</taxon>
    </lineage>
</organism>
<dbReference type="InterPro" id="IPR002594">
    <property type="entry name" value="GH12"/>
</dbReference>